<dbReference type="Proteomes" id="UP000035642">
    <property type="component" value="Unassembled WGS sequence"/>
</dbReference>
<dbReference type="WBParaSite" id="ACAC_0001208801-mRNA-1">
    <property type="protein sequence ID" value="ACAC_0001208801-mRNA-1"/>
    <property type="gene ID" value="ACAC_0001208801"/>
</dbReference>
<evidence type="ECO:0000313" key="1">
    <source>
        <dbReference type="Proteomes" id="UP000035642"/>
    </source>
</evidence>
<sequence>MEIESEFARTKKKKIWSFFCFKAELYLAVREADIAALRDPRAQWDILAEDEAAVITRRCEQLLHWFTCVDAKNLTDYEVVVGKDYLQKRRKKPFFDPRVMKDVADRFEREGSVHFGSDFNMTQEQLILVILCGIIEERNKRNCKFHVLCDALRLDKSTYYSVKAFLNSDHDEEKTPKQLVLETTCSPVDCCLTLTMAYTEVNGWPFSCDWRVVRSTSPLWTHEDQIRLEKLVHEELLQQWQSTKASLMDPTTSEKPNEWTRRFMDVEDTLKALLARADKRNKAMDEVLKAKTTRLRVAALVANPDHPDQQAAWYSGTIGAVQGFAHKKELLIFFDDGFDEHVQAPLEATDDDAMRVAMVVLTTL</sequence>
<dbReference type="AlphaFoldDB" id="A0A0K0DKN9"/>
<name>A0A0K0DKN9_ANGCA</name>
<reference evidence="2" key="2">
    <citation type="submission" date="2017-02" db="UniProtKB">
        <authorList>
            <consortium name="WormBaseParasite"/>
        </authorList>
    </citation>
    <scope>IDENTIFICATION</scope>
</reference>
<protein>
    <submittedName>
        <fullName evidence="2">DDE Tnp4 domain-containing protein</fullName>
    </submittedName>
</protein>
<accession>A0A0K0DKN9</accession>
<proteinExistence type="predicted"/>
<evidence type="ECO:0000313" key="2">
    <source>
        <dbReference type="WBParaSite" id="ACAC_0001208801-mRNA-1"/>
    </source>
</evidence>
<keyword evidence="1" id="KW-1185">Reference proteome</keyword>
<reference evidence="1" key="1">
    <citation type="submission" date="2012-09" db="EMBL/GenBank/DDBJ databases">
        <authorList>
            <person name="Martin A.A."/>
        </authorList>
    </citation>
    <scope>NUCLEOTIDE SEQUENCE</scope>
</reference>
<organism evidence="1 2">
    <name type="scientific">Angiostrongylus cantonensis</name>
    <name type="common">Rat lungworm</name>
    <dbReference type="NCBI Taxonomy" id="6313"/>
    <lineage>
        <taxon>Eukaryota</taxon>
        <taxon>Metazoa</taxon>
        <taxon>Ecdysozoa</taxon>
        <taxon>Nematoda</taxon>
        <taxon>Chromadorea</taxon>
        <taxon>Rhabditida</taxon>
        <taxon>Rhabditina</taxon>
        <taxon>Rhabditomorpha</taxon>
        <taxon>Strongyloidea</taxon>
        <taxon>Metastrongylidae</taxon>
        <taxon>Angiostrongylus</taxon>
    </lineage>
</organism>